<dbReference type="Gene3D" id="1.10.540.10">
    <property type="entry name" value="Acyl-CoA dehydrogenase/oxidase, N-terminal domain"/>
    <property type="match status" value="1"/>
</dbReference>
<dbReference type="Gene3D" id="1.20.140.10">
    <property type="entry name" value="Butyryl-CoA Dehydrogenase, subunit A, domain 3"/>
    <property type="match status" value="1"/>
</dbReference>
<evidence type="ECO:0000256" key="8">
    <source>
        <dbReference type="ARBA" id="ARBA00031895"/>
    </source>
</evidence>
<feature type="domain" description="Acyl-CoA dehydrogenase/oxidase N-terminal" evidence="17">
    <location>
        <begin position="6"/>
        <end position="99"/>
    </location>
</feature>
<dbReference type="GO" id="GO:0046359">
    <property type="term" value="P:butyrate catabolic process"/>
    <property type="evidence" value="ECO:0007669"/>
    <property type="project" value="TreeGrafter"/>
</dbReference>
<evidence type="ECO:0000256" key="10">
    <source>
        <dbReference type="ARBA" id="ARBA00045387"/>
    </source>
</evidence>
<evidence type="ECO:0000256" key="3">
    <source>
        <dbReference type="ARBA" id="ARBA00009347"/>
    </source>
</evidence>
<dbReference type="PIRSF" id="PIRSF016578">
    <property type="entry name" value="HsaA"/>
    <property type="match status" value="1"/>
</dbReference>
<comment type="catalytic activity">
    <reaction evidence="12">
        <text>hexanoyl-CoA + oxidized [electron-transfer flavoprotein] + H(+) = (2E)-hexenoyl-CoA + reduced [electron-transfer flavoprotein]</text>
        <dbReference type="Rhea" id="RHEA:43464"/>
        <dbReference type="Rhea" id="RHEA-COMP:10685"/>
        <dbReference type="Rhea" id="RHEA-COMP:10686"/>
        <dbReference type="ChEBI" id="CHEBI:15378"/>
        <dbReference type="ChEBI" id="CHEBI:57692"/>
        <dbReference type="ChEBI" id="CHEBI:58307"/>
        <dbReference type="ChEBI" id="CHEBI:62077"/>
        <dbReference type="ChEBI" id="CHEBI:62620"/>
    </reaction>
    <physiologicalReaction direction="left-to-right" evidence="12">
        <dbReference type="Rhea" id="RHEA:43465"/>
    </physiologicalReaction>
</comment>
<dbReference type="GO" id="GO:0050660">
    <property type="term" value="F:flavin adenine dinucleotide binding"/>
    <property type="evidence" value="ECO:0007669"/>
    <property type="project" value="InterPro"/>
</dbReference>
<organism evidence="18 19">
    <name type="scientific">Sphaeroforma arctica JP610</name>
    <dbReference type="NCBI Taxonomy" id="667725"/>
    <lineage>
        <taxon>Eukaryota</taxon>
        <taxon>Ichthyosporea</taxon>
        <taxon>Ichthyophonida</taxon>
        <taxon>Sphaeroforma</taxon>
    </lineage>
</organism>
<dbReference type="InterPro" id="IPR006091">
    <property type="entry name" value="Acyl-CoA_Oxase/DH_mid-dom"/>
</dbReference>
<dbReference type="InterPro" id="IPR037069">
    <property type="entry name" value="AcylCoA_DH/ox_N_sf"/>
</dbReference>
<evidence type="ECO:0000256" key="5">
    <source>
        <dbReference type="ARBA" id="ARBA00022630"/>
    </source>
</evidence>
<dbReference type="PROSITE" id="PS00073">
    <property type="entry name" value="ACYL_COA_DH_2"/>
    <property type="match status" value="1"/>
</dbReference>
<dbReference type="InterPro" id="IPR046373">
    <property type="entry name" value="Acyl-CoA_Oxase/DH_mid-dom_sf"/>
</dbReference>
<comment type="pathway">
    <text evidence="2">Lipid metabolism; mitochondrial fatty acid beta-oxidation.</text>
</comment>
<dbReference type="InterPro" id="IPR009100">
    <property type="entry name" value="AcylCoA_DH/oxidase_NM_dom_sf"/>
</dbReference>
<dbReference type="Pfam" id="PF00441">
    <property type="entry name" value="Acyl-CoA_dh_1"/>
    <property type="match status" value="1"/>
</dbReference>
<accession>A0A0L0FYA0</accession>
<evidence type="ECO:0000256" key="1">
    <source>
        <dbReference type="ARBA" id="ARBA00001974"/>
    </source>
</evidence>
<dbReference type="FunFam" id="1.10.540.10:FF:000002">
    <property type="entry name" value="Acyl-CoA dehydrogenase FadE19"/>
    <property type="match status" value="1"/>
</dbReference>
<dbReference type="RefSeq" id="XP_014155709.1">
    <property type="nucleotide sequence ID" value="XM_014300234.1"/>
</dbReference>
<name>A0A0L0FYA0_9EUKA</name>
<dbReference type="PANTHER" id="PTHR43884:SF12">
    <property type="entry name" value="ISOVALERYL-COA DEHYDROGENASE, MITOCHONDRIAL-RELATED"/>
    <property type="match status" value="1"/>
</dbReference>
<feature type="domain" description="Acyl-CoA oxidase/dehydrogenase middle" evidence="16">
    <location>
        <begin position="103"/>
        <end position="198"/>
    </location>
</feature>
<dbReference type="STRING" id="667725.A0A0L0FYA0"/>
<evidence type="ECO:0000256" key="11">
    <source>
        <dbReference type="ARBA" id="ARBA00048499"/>
    </source>
</evidence>
<dbReference type="EC" id="1.3.8.1" evidence="4"/>
<evidence type="ECO:0000256" key="7">
    <source>
        <dbReference type="ARBA" id="ARBA00023002"/>
    </source>
</evidence>
<dbReference type="GeneID" id="25906396"/>
<dbReference type="CDD" id="cd01158">
    <property type="entry name" value="SCAD_SBCAD"/>
    <property type="match status" value="1"/>
</dbReference>
<evidence type="ECO:0000256" key="4">
    <source>
        <dbReference type="ARBA" id="ARBA00012046"/>
    </source>
</evidence>
<keyword evidence="6 14" id="KW-0274">FAD</keyword>
<dbReference type="GO" id="GO:0033539">
    <property type="term" value="P:fatty acid beta-oxidation using acyl-CoA dehydrogenase"/>
    <property type="evidence" value="ECO:0007669"/>
    <property type="project" value="TreeGrafter"/>
</dbReference>
<keyword evidence="5 14" id="KW-0285">Flavoprotein</keyword>
<evidence type="ECO:0000256" key="2">
    <source>
        <dbReference type="ARBA" id="ARBA00005198"/>
    </source>
</evidence>
<dbReference type="AlphaFoldDB" id="A0A0L0FYA0"/>
<reference evidence="18 19" key="1">
    <citation type="submission" date="2011-02" db="EMBL/GenBank/DDBJ databases">
        <title>The Genome Sequence of Sphaeroforma arctica JP610.</title>
        <authorList>
            <consortium name="The Broad Institute Genome Sequencing Platform"/>
            <person name="Russ C."/>
            <person name="Cuomo C."/>
            <person name="Young S.K."/>
            <person name="Zeng Q."/>
            <person name="Gargeya S."/>
            <person name="Alvarado L."/>
            <person name="Berlin A."/>
            <person name="Chapman S.B."/>
            <person name="Chen Z."/>
            <person name="Freedman E."/>
            <person name="Gellesch M."/>
            <person name="Goldberg J."/>
            <person name="Griggs A."/>
            <person name="Gujja S."/>
            <person name="Heilman E."/>
            <person name="Heiman D."/>
            <person name="Howarth C."/>
            <person name="Mehta T."/>
            <person name="Neiman D."/>
            <person name="Pearson M."/>
            <person name="Roberts A."/>
            <person name="Saif S."/>
            <person name="Shea T."/>
            <person name="Shenoy N."/>
            <person name="Sisk P."/>
            <person name="Stolte C."/>
            <person name="Sykes S."/>
            <person name="White J."/>
            <person name="Yandava C."/>
            <person name="Burger G."/>
            <person name="Gray M.W."/>
            <person name="Holland P.W.H."/>
            <person name="King N."/>
            <person name="Lang F.B.F."/>
            <person name="Roger A.J."/>
            <person name="Ruiz-Trillo I."/>
            <person name="Haas B."/>
            <person name="Nusbaum C."/>
            <person name="Birren B."/>
        </authorList>
    </citation>
    <scope>NUCLEOTIDE SEQUENCE [LARGE SCALE GENOMIC DNA]</scope>
    <source>
        <strain evidence="18 19">JP610</strain>
    </source>
</reference>
<protein>
    <recommendedName>
        <fullName evidence="9">Short-chain specific acyl-CoA dehydrogenase, mitochondrial</fullName>
        <ecNumber evidence="4">1.3.8.1</ecNumber>
    </recommendedName>
    <alternativeName>
        <fullName evidence="8">Butyryl-CoA dehydrogenase</fullName>
    </alternativeName>
</protein>
<dbReference type="SUPFAM" id="SSF56645">
    <property type="entry name" value="Acyl-CoA dehydrogenase NM domain-like"/>
    <property type="match status" value="1"/>
</dbReference>
<comment type="cofactor">
    <cofactor evidence="1 14">
        <name>FAD</name>
        <dbReference type="ChEBI" id="CHEBI:57692"/>
    </cofactor>
</comment>
<keyword evidence="19" id="KW-1185">Reference proteome</keyword>
<comment type="catalytic activity">
    <reaction evidence="11">
        <text>pentanoyl-CoA + oxidized [electron-transfer flavoprotein] + H(+) = (2E)-pentenoyl-CoA + reduced [electron-transfer flavoprotein]</text>
        <dbReference type="Rhea" id="RHEA:43456"/>
        <dbReference type="Rhea" id="RHEA-COMP:10685"/>
        <dbReference type="Rhea" id="RHEA-COMP:10686"/>
        <dbReference type="ChEBI" id="CHEBI:15378"/>
        <dbReference type="ChEBI" id="CHEBI:57389"/>
        <dbReference type="ChEBI" id="CHEBI:57692"/>
        <dbReference type="ChEBI" id="CHEBI:58307"/>
        <dbReference type="ChEBI" id="CHEBI:86160"/>
    </reaction>
    <physiologicalReaction direction="left-to-right" evidence="11">
        <dbReference type="Rhea" id="RHEA:43457"/>
    </physiologicalReaction>
</comment>
<gene>
    <name evidence="18" type="ORF">SARC_05892</name>
</gene>
<dbReference type="FunFam" id="1.20.140.10:FF:000004">
    <property type="entry name" value="Acyl-CoA dehydrogenase FadE25"/>
    <property type="match status" value="1"/>
</dbReference>
<evidence type="ECO:0000259" key="17">
    <source>
        <dbReference type="Pfam" id="PF02771"/>
    </source>
</evidence>
<dbReference type="Pfam" id="PF02770">
    <property type="entry name" value="Acyl-CoA_dh_M"/>
    <property type="match status" value="1"/>
</dbReference>
<evidence type="ECO:0000256" key="12">
    <source>
        <dbReference type="ARBA" id="ARBA00049192"/>
    </source>
</evidence>
<evidence type="ECO:0000256" key="9">
    <source>
        <dbReference type="ARBA" id="ARBA00044204"/>
    </source>
</evidence>
<dbReference type="InterPro" id="IPR013786">
    <property type="entry name" value="AcylCoA_DH/ox_N"/>
</dbReference>
<evidence type="ECO:0000256" key="13">
    <source>
        <dbReference type="ARBA" id="ARBA00050758"/>
    </source>
</evidence>
<dbReference type="OrthoDB" id="10254877at2759"/>
<dbReference type="Pfam" id="PF02771">
    <property type="entry name" value="Acyl-CoA_dh_N"/>
    <property type="match status" value="1"/>
</dbReference>
<dbReference type="Proteomes" id="UP000054560">
    <property type="component" value="Unassembled WGS sequence"/>
</dbReference>
<evidence type="ECO:0000256" key="14">
    <source>
        <dbReference type="RuleBase" id="RU362125"/>
    </source>
</evidence>
<dbReference type="GO" id="GO:0016937">
    <property type="term" value="F:short-chain fatty acyl-CoA dehydrogenase activity"/>
    <property type="evidence" value="ECO:0007669"/>
    <property type="project" value="UniProtKB-EC"/>
</dbReference>
<dbReference type="PROSITE" id="PS00072">
    <property type="entry name" value="ACYL_COA_DH_1"/>
    <property type="match status" value="1"/>
</dbReference>
<dbReference type="Gene3D" id="2.40.110.10">
    <property type="entry name" value="Butyryl-CoA Dehydrogenase, subunit A, domain 2"/>
    <property type="match status" value="1"/>
</dbReference>
<comment type="function">
    <text evidence="10">Short-chain specific acyl-CoA dehydrogenase is one of the acyl-CoA dehydrogenases that catalyze the first step of mitochondrial fatty acid beta-oxidation, an aerobic process breaking down fatty acids into acetyl-CoA and allowing the production of energy from fats. The first step of fatty acid beta-oxidation consists in the removal of one hydrogen from C-2 and C-3 of the straight-chain fatty acyl-CoA thioester, resulting in the formation of trans-2-enoyl-CoA. Among the different mitochondrial acyl-CoA dehydrogenases, short-chain specific acyl-CoA dehydrogenase acts specifically on acyl-CoAs with saturated 4 to 6 carbons long primary chains.</text>
</comment>
<dbReference type="EMBL" id="KQ241994">
    <property type="protein sequence ID" value="KNC81807.1"/>
    <property type="molecule type" value="Genomic_DNA"/>
</dbReference>
<comment type="similarity">
    <text evidence="3 14">Belongs to the acyl-CoA dehydrogenase family.</text>
</comment>
<dbReference type="InterPro" id="IPR009075">
    <property type="entry name" value="AcylCo_DH/oxidase_C"/>
</dbReference>
<keyword evidence="7 14" id="KW-0560">Oxidoreductase</keyword>
<evidence type="ECO:0000313" key="19">
    <source>
        <dbReference type="Proteomes" id="UP000054560"/>
    </source>
</evidence>
<dbReference type="SUPFAM" id="SSF47203">
    <property type="entry name" value="Acyl-CoA dehydrogenase C-terminal domain-like"/>
    <property type="match status" value="1"/>
</dbReference>
<dbReference type="FunFam" id="2.40.110.10:FF:000001">
    <property type="entry name" value="Acyl-CoA dehydrogenase, mitochondrial"/>
    <property type="match status" value="1"/>
</dbReference>
<evidence type="ECO:0000313" key="18">
    <source>
        <dbReference type="EMBL" id="KNC81807.1"/>
    </source>
</evidence>
<evidence type="ECO:0000256" key="6">
    <source>
        <dbReference type="ARBA" id="ARBA00022827"/>
    </source>
</evidence>
<comment type="catalytic activity">
    <reaction evidence="13">
        <text>butanoyl-CoA + oxidized [electron-transfer flavoprotein] + H(+) = (2E)-butenoyl-CoA + reduced [electron-transfer flavoprotein]</text>
        <dbReference type="Rhea" id="RHEA:24004"/>
        <dbReference type="Rhea" id="RHEA-COMP:10685"/>
        <dbReference type="Rhea" id="RHEA-COMP:10686"/>
        <dbReference type="ChEBI" id="CHEBI:15378"/>
        <dbReference type="ChEBI" id="CHEBI:57332"/>
        <dbReference type="ChEBI" id="CHEBI:57371"/>
        <dbReference type="ChEBI" id="CHEBI:57692"/>
        <dbReference type="ChEBI" id="CHEBI:58307"/>
        <dbReference type="EC" id="1.3.8.1"/>
    </reaction>
    <physiologicalReaction direction="left-to-right" evidence="13">
        <dbReference type="Rhea" id="RHEA:24005"/>
    </physiologicalReaction>
</comment>
<proteinExistence type="inferred from homology"/>
<dbReference type="PANTHER" id="PTHR43884">
    <property type="entry name" value="ACYL-COA DEHYDROGENASE"/>
    <property type="match status" value="1"/>
</dbReference>
<evidence type="ECO:0000259" key="16">
    <source>
        <dbReference type="Pfam" id="PF02770"/>
    </source>
</evidence>
<dbReference type="InterPro" id="IPR006089">
    <property type="entry name" value="Acyl-CoA_DH_CS"/>
</dbReference>
<dbReference type="InterPro" id="IPR036250">
    <property type="entry name" value="AcylCo_DH-like_C"/>
</dbReference>
<feature type="domain" description="Acyl-CoA dehydrogenase/oxidase C-terminal" evidence="15">
    <location>
        <begin position="210"/>
        <end position="358"/>
    </location>
</feature>
<sequence length="364" mass="39081">MMFGARPRAGEVDKTHIYPKDLVKGAANLGLMAVEVPEELGGTGMDALAYAIAMEEVSRGCANTGVVMSVNNSLYLSPIMKYGTQKQKEEFVTPFIDGEKVGCFGLSEPGNGSDAGAASTTARLDGDEWVINGTKAWITNGYESEACVLFATTDKSLKHKGISAFIVPKPIEGLTLGKKEDKLGIRASSTCNLIFEECRIPKENLLGKEGEGFKIAMTTLDGGRIGIAGQALGIAQASLDCAIDYAQQRKAFGKPIANLQLIQMKLADMEMKVESARLLTWKAAMLKDAGEDFVKAAAMAKLAASEAATYNAHQAIQVLGGMGYTSDMPAERYYRDARITEIYEGTSEIQKLVIAGRLLKEHSI</sequence>
<evidence type="ECO:0000259" key="15">
    <source>
        <dbReference type="Pfam" id="PF00441"/>
    </source>
</evidence>
<dbReference type="GO" id="GO:0005739">
    <property type="term" value="C:mitochondrion"/>
    <property type="evidence" value="ECO:0007669"/>
    <property type="project" value="TreeGrafter"/>
</dbReference>
<dbReference type="eggNOG" id="KOG0139">
    <property type="taxonomic scope" value="Eukaryota"/>
</dbReference>